<dbReference type="Proteomes" id="UP000270046">
    <property type="component" value="Chromosome"/>
</dbReference>
<name>A0A494VS93_9SPHI</name>
<dbReference type="RefSeq" id="WP_119407968.1">
    <property type="nucleotide sequence ID" value="NZ_CP032869.1"/>
</dbReference>
<evidence type="ECO:0000313" key="2">
    <source>
        <dbReference type="Proteomes" id="UP000270046"/>
    </source>
</evidence>
<protein>
    <submittedName>
        <fullName evidence="1">Uncharacterized protein</fullName>
    </submittedName>
</protein>
<accession>A0A494VS93</accession>
<dbReference type="AlphaFoldDB" id="A0A494VS93"/>
<dbReference type="KEGG" id="muh:HYN43_002590"/>
<sequence>MKTLLLSLILLLNTIPNPPTTVYICSGAKGKKYHLRNDCRGLSHCQHRVLKMSLSDAEKDGRTLCGFEK</sequence>
<dbReference type="EMBL" id="CP032869">
    <property type="protein sequence ID" value="AYL94248.1"/>
    <property type="molecule type" value="Genomic_DNA"/>
</dbReference>
<keyword evidence="2" id="KW-1185">Reference proteome</keyword>
<dbReference type="OrthoDB" id="885042at2"/>
<evidence type="ECO:0000313" key="1">
    <source>
        <dbReference type="EMBL" id="AYL94248.1"/>
    </source>
</evidence>
<organism evidence="1 2">
    <name type="scientific">Mucilaginibacter celer</name>
    <dbReference type="NCBI Taxonomy" id="2305508"/>
    <lineage>
        <taxon>Bacteria</taxon>
        <taxon>Pseudomonadati</taxon>
        <taxon>Bacteroidota</taxon>
        <taxon>Sphingobacteriia</taxon>
        <taxon>Sphingobacteriales</taxon>
        <taxon>Sphingobacteriaceae</taxon>
        <taxon>Mucilaginibacter</taxon>
    </lineage>
</organism>
<gene>
    <name evidence="1" type="ORF">HYN43_002590</name>
</gene>
<proteinExistence type="predicted"/>
<reference evidence="1 2" key="1">
    <citation type="submission" date="2018-10" db="EMBL/GenBank/DDBJ databases">
        <title>Genome sequencing of Mucilaginibacter sp. HYN0043.</title>
        <authorList>
            <person name="Kim M."/>
            <person name="Yi H."/>
        </authorList>
    </citation>
    <scope>NUCLEOTIDE SEQUENCE [LARGE SCALE GENOMIC DNA]</scope>
    <source>
        <strain evidence="1 2">HYN0043</strain>
    </source>
</reference>